<accession>A0A381NTI2</accession>
<dbReference type="SUPFAM" id="SSF53474">
    <property type="entry name" value="alpha/beta-Hydrolases"/>
    <property type="match status" value="1"/>
</dbReference>
<reference evidence="3" key="1">
    <citation type="submission" date="2018-05" db="EMBL/GenBank/DDBJ databases">
        <authorList>
            <person name="Lanie J.A."/>
            <person name="Ng W.-L."/>
            <person name="Kazmierczak K.M."/>
            <person name="Andrzejewski T.M."/>
            <person name="Davidsen T.M."/>
            <person name="Wayne K.J."/>
            <person name="Tettelin H."/>
            <person name="Glass J.I."/>
            <person name="Rusch D."/>
            <person name="Podicherti R."/>
            <person name="Tsui H.-C.T."/>
            <person name="Winkler M.E."/>
        </authorList>
    </citation>
    <scope>NUCLEOTIDE SEQUENCE</scope>
</reference>
<protein>
    <recommendedName>
        <fullName evidence="2">BD-FAE-like domain-containing protein</fullName>
    </recommendedName>
</protein>
<sequence length="279" mass="30422">MMSRWCVIRVVLGVFSVILVATPASSQVVATRDVDYRAEVDFENGKDRLDIYMPEGAEMAPVIVFFHGGALRAGSKGRDGALLSERFLPAGVGIVSANYRLSPGVMHPAHMEDAAAAFAWVVKNIKRYGGDPENVYVAGHSAGAYLAALLALDPSYLAKHDIELASIQGTIPISPFLYVEETAADRPKDVWGENPADWLKASVTPYITAGKGPMLLIYADGDDEWRRDQNDRFGEAMRAAGNRARVVEVPNRTHTSIMSAMNADDDQIGGLVRRFLGRR</sequence>
<dbReference type="InterPro" id="IPR049492">
    <property type="entry name" value="BD-FAE-like_dom"/>
</dbReference>
<dbReference type="EMBL" id="UINC01000523">
    <property type="protein sequence ID" value="SUZ56793.1"/>
    <property type="molecule type" value="Genomic_DNA"/>
</dbReference>
<feature type="domain" description="BD-FAE-like" evidence="2">
    <location>
        <begin position="49"/>
        <end position="230"/>
    </location>
</feature>
<evidence type="ECO:0000256" key="1">
    <source>
        <dbReference type="ARBA" id="ARBA00022801"/>
    </source>
</evidence>
<evidence type="ECO:0000259" key="2">
    <source>
        <dbReference type="Pfam" id="PF20434"/>
    </source>
</evidence>
<dbReference type="InterPro" id="IPR050300">
    <property type="entry name" value="GDXG_lipolytic_enzyme"/>
</dbReference>
<dbReference type="AlphaFoldDB" id="A0A381NTI2"/>
<proteinExistence type="predicted"/>
<dbReference type="Pfam" id="PF20434">
    <property type="entry name" value="BD-FAE"/>
    <property type="match status" value="1"/>
</dbReference>
<dbReference type="InterPro" id="IPR029058">
    <property type="entry name" value="AB_hydrolase_fold"/>
</dbReference>
<organism evidence="3">
    <name type="scientific">marine metagenome</name>
    <dbReference type="NCBI Taxonomy" id="408172"/>
    <lineage>
        <taxon>unclassified sequences</taxon>
        <taxon>metagenomes</taxon>
        <taxon>ecological metagenomes</taxon>
    </lineage>
</organism>
<dbReference type="GO" id="GO:0016787">
    <property type="term" value="F:hydrolase activity"/>
    <property type="evidence" value="ECO:0007669"/>
    <property type="project" value="UniProtKB-KW"/>
</dbReference>
<name>A0A381NTI2_9ZZZZ</name>
<evidence type="ECO:0000313" key="3">
    <source>
        <dbReference type="EMBL" id="SUZ56793.1"/>
    </source>
</evidence>
<gene>
    <name evidence="3" type="ORF">METZ01_LOCUS9647</name>
</gene>
<dbReference type="PANTHER" id="PTHR48081">
    <property type="entry name" value="AB HYDROLASE SUPERFAMILY PROTEIN C4A8.06C"/>
    <property type="match status" value="1"/>
</dbReference>
<dbReference type="Gene3D" id="3.40.50.1820">
    <property type="entry name" value="alpha/beta hydrolase"/>
    <property type="match status" value="1"/>
</dbReference>
<keyword evidence="1" id="KW-0378">Hydrolase</keyword>
<dbReference type="PANTHER" id="PTHR48081:SF9">
    <property type="entry name" value="CARBOXYLESTERASE"/>
    <property type="match status" value="1"/>
</dbReference>